<organism evidence="8 9">
    <name type="scientific">Thielaviopsis punctulata</name>
    <dbReference type="NCBI Taxonomy" id="72032"/>
    <lineage>
        <taxon>Eukaryota</taxon>
        <taxon>Fungi</taxon>
        <taxon>Dikarya</taxon>
        <taxon>Ascomycota</taxon>
        <taxon>Pezizomycotina</taxon>
        <taxon>Sordariomycetes</taxon>
        <taxon>Hypocreomycetidae</taxon>
        <taxon>Microascales</taxon>
        <taxon>Ceratocystidaceae</taxon>
        <taxon>Thielaviopsis</taxon>
    </lineage>
</organism>
<dbReference type="Proteomes" id="UP000033483">
    <property type="component" value="Unassembled WGS sequence"/>
</dbReference>
<dbReference type="PROSITE" id="PS00059">
    <property type="entry name" value="ADH_ZINC"/>
    <property type="match status" value="1"/>
</dbReference>
<evidence type="ECO:0000256" key="6">
    <source>
        <dbReference type="RuleBase" id="RU361277"/>
    </source>
</evidence>
<evidence type="ECO:0000256" key="2">
    <source>
        <dbReference type="ARBA" id="ARBA00008072"/>
    </source>
</evidence>
<accession>A0A0F4ZEH5</accession>
<name>A0A0F4ZEH5_9PEZI</name>
<dbReference type="GO" id="GO:0008270">
    <property type="term" value="F:zinc ion binding"/>
    <property type="evidence" value="ECO:0007669"/>
    <property type="project" value="InterPro"/>
</dbReference>
<dbReference type="InterPro" id="IPR036291">
    <property type="entry name" value="NAD(P)-bd_dom_sf"/>
</dbReference>
<evidence type="ECO:0000256" key="1">
    <source>
        <dbReference type="ARBA" id="ARBA00001947"/>
    </source>
</evidence>
<dbReference type="EMBL" id="LAEV01001291">
    <property type="protein sequence ID" value="KKA28516.1"/>
    <property type="molecule type" value="Genomic_DNA"/>
</dbReference>
<dbReference type="AlphaFoldDB" id="A0A0F4ZEH5"/>
<keyword evidence="9" id="KW-1185">Reference proteome</keyword>
<dbReference type="InterPro" id="IPR011032">
    <property type="entry name" value="GroES-like_sf"/>
</dbReference>
<proteinExistence type="inferred from homology"/>
<dbReference type="PANTHER" id="PTHR42813:SF4">
    <property type="entry name" value="NADP-DEPENDENT ISOPROPANOL DEHYDROGENASE"/>
    <property type="match status" value="1"/>
</dbReference>
<dbReference type="OrthoDB" id="442947at2759"/>
<comment type="cofactor">
    <cofactor evidence="1 6">
        <name>Zn(2+)</name>
        <dbReference type="ChEBI" id="CHEBI:29105"/>
    </cofactor>
</comment>
<evidence type="ECO:0000256" key="4">
    <source>
        <dbReference type="ARBA" id="ARBA00022833"/>
    </source>
</evidence>
<gene>
    <name evidence="8" type="ORF">TD95_002892</name>
</gene>
<feature type="domain" description="Enoyl reductase (ER)" evidence="7">
    <location>
        <begin position="39"/>
        <end position="315"/>
    </location>
</feature>
<dbReference type="Pfam" id="PF08240">
    <property type="entry name" value="ADH_N"/>
    <property type="match status" value="1"/>
</dbReference>
<evidence type="ECO:0000313" key="8">
    <source>
        <dbReference type="EMBL" id="KKA28516.1"/>
    </source>
</evidence>
<dbReference type="GO" id="GO:0016491">
    <property type="term" value="F:oxidoreductase activity"/>
    <property type="evidence" value="ECO:0007669"/>
    <property type="project" value="UniProtKB-KW"/>
</dbReference>
<keyword evidence="4 6" id="KW-0862">Zinc</keyword>
<dbReference type="Pfam" id="PF00107">
    <property type="entry name" value="ADH_zinc_N"/>
    <property type="match status" value="1"/>
</dbReference>
<comment type="caution">
    <text evidence="8">The sequence shown here is derived from an EMBL/GenBank/DDBJ whole genome shotgun (WGS) entry which is preliminary data.</text>
</comment>
<evidence type="ECO:0000256" key="5">
    <source>
        <dbReference type="ARBA" id="ARBA00023002"/>
    </source>
</evidence>
<evidence type="ECO:0000313" key="9">
    <source>
        <dbReference type="Proteomes" id="UP000033483"/>
    </source>
</evidence>
<reference evidence="8 9" key="1">
    <citation type="submission" date="2015-03" db="EMBL/GenBank/DDBJ databases">
        <authorList>
            <person name="Radwan O."/>
            <person name="Al-Naeli F.A."/>
            <person name="Rendon G.A."/>
            <person name="Fields C."/>
        </authorList>
    </citation>
    <scope>NUCLEOTIDE SEQUENCE [LARGE SCALE GENOMIC DNA]</scope>
    <source>
        <strain evidence="8">CR-DP1</strain>
    </source>
</reference>
<protein>
    <recommendedName>
        <fullName evidence="7">Enoyl reductase (ER) domain-containing protein</fullName>
    </recommendedName>
</protein>
<dbReference type="Gene3D" id="3.40.50.720">
    <property type="entry name" value="NAD(P)-binding Rossmann-like Domain"/>
    <property type="match status" value="1"/>
</dbReference>
<dbReference type="InterPro" id="IPR013149">
    <property type="entry name" value="ADH-like_C"/>
</dbReference>
<dbReference type="PANTHER" id="PTHR42813">
    <property type="entry name" value="ZINC-TYPE ALCOHOL DEHYDROGENASE-LIKE"/>
    <property type="match status" value="1"/>
</dbReference>
<dbReference type="SUPFAM" id="SSF50129">
    <property type="entry name" value="GroES-like"/>
    <property type="match status" value="1"/>
</dbReference>
<dbReference type="Gene3D" id="3.90.180.10">
    <property type="entry name" value="Medium-chain alcohol dehydrogenases, catalytic domain"/>
    <property type="match status" value="2"/>
</dbReference>
<comment type="similarity">
    <text evidence="2 6">Belongs to the zinc-containing alcohol dehydrogenase family.</text>
</comment>
<keyword evidence="5" id="KW-0560">Oxidoreductase</keyword>
<evidence type="ECO:0000256" key="3">
    <source>
        <dbReference type="ARBA" id="ARBA00022723"/>
    </source>
</evidence>
<evidence type="ECO:0000259" key="7">
    <source>
        <dbReference type="SMART" id="SM00829"/>
    </source>
</evidence>
<keyword evidence="3 6" id="KW-0479">Metal-binding</keyword>
<dbReference type="SUPFAM" id="SSF51735">
    <property type="entry name" value="NAD(P)-binding Rossmann-fold domains"/>
    <property type="match status" value="1"/>
</dbReference>
<dbReference type="InterPro" id="IPR013154">
    <property type="entry name" value="ADH-like_N"/>
</dbReference>
<dbReference type="SMART" id="SM00829">
    <property type="entry name" value="PKS_ER"/>
    <property type="match status" value="1"/>
</dbReference>
<dbReference type="InterPro" id="IPR020843">
    <property type="entry name" value="ER"/>
</dbReference>
<dbReference type="InterPro" id="IPR002328">
    <property type="entry name" value="ADH_Zn_CS"/>
</dbReference>
<sequence>MKALVYLGNGSVAVQDIPKPTLRSPTDAILRITKTTICGTDLHIKKGDVPACQPGLVLGHEGVGIVDAVGSAVTRFRPGDHVMIICVTQCGMCPYCRRGMMSHCETGGWILGKMHHGTQAEYVCVPHADTSLLMMPEGADPEDMVMAGPIGLGALMCAQMYSPAKIIMVDQDDGRLAMAAKMGANAVVNSGKEDAVQRVLELTNGIGCDSVIEAVGVPATFELCQKLLAPGGTLANMGVHGKPVTLDLEALWDRNITITTRLLDTVTTPMVAKLVASGQLDAKKLITHRFKASEMEKAYETFGNAAQHGALKVLIDME</sequence>